<evidence type="ECO:0000313" key="1">
    <source>
        <dbReference type="Ensembl" id="ENSCSAVP00000013510.1"/>
    </source>
</evidence>
<sequence>MQEKSHRKLFQGLAFGIDGLSVDWITNNVYWTDTDTKWIMVGNEDISIYTHVVPIASKVPSIVAVDPLTRTIYWSEVDTAESRLLKCGMDGKNVVTLQTFTDVVSIDSLIFDVIGKRLFWGERIPSTVVGQSYTGRVRSMSSTNSSDIKIEHTAINSRFMGISSLQGFSLHRKQPTKLGVCYE</sequence>
<dbReference type="Gene3D" id="2.120.10.30">
    <property type="entry name" value="TolB, C-terminal domain"/>
    <property type="match status" value="1"/>
</dbReference>
<dbReference type="InParanoid" id="H2Z7E8"/>
<dbReference type="SUPFAM" id="SSF63825">
    <property type="entry name" value="YWTD domain"/>
    <property type="match status" value="1"/>
</dbReference>
<reference evidence="1" key="2">
    <citation type="submission" date="2025-08" db="UniProtKB">
        <authorList>
            <consortium name="Ensembl"/>
        </authorList>
    </citation>
    <scope>IDENTIFICATION</scope>
</reference>
<dbReference type="InterPro" id="IPR011042">
    <property type="entry name" value="6-blade_b-propeller_TolB-like"/>
</dbReference>
<dbReference type="STRING" id="51511.ENSCSAVP00000013510"/>
<proteinExistence type="predicted"/>
<keyword evidence="2" id="KW-1185">Reference proteome</keyword>
<dbReference type="PANTHER" id="PTHR46513">
    <property type="entry name" value="VITELLOGENIN RECEPTOR-LIKE PROTEIN-RELATED-RELATED"/>
    <property type="match status" value="1"/>
</dbReference>
<name>H2Z7E8_CIOSA</name>
<reference evidence="2" key="1">
    <citation type="submission" date="2003-08" db="EMBL/GenBank/DDBJ databases">
        <authorList>
            <person name="Birren B."/>
            <person name="Nusbaum C."/>
            <person name="Abebe A."/>
            <person name="Abouelleil A."/>
            <person name="Adekoya E."/>
            <person name="Ait-zahra M."/>
            <person name="Allen N."/>
            <person name="Allen T."/>
            <person name="An P."/>
            <person name="Anderson M."/>
            <person name="Anderson S."/>
            <person name="Arachchi H."/>
            <person name="Armbruster J."/>
            <person name="Bachantsang P."/>
            <person name="Baldwin J."/>
            <person name="Barry A."/>
            <person name="Bayul T."/>
            <person name="Blitshsteyn B."/>
            <person name="Bloom T."/>
            <person name="Blye J."/>
            <person name="Boguslavskiy L."/>
            <person name="Borowsky M."/>
            <person name="Boukhgalter B."/>
            <person name="Brunache A."/>
            <person name="Butler J."/>
            <person name="Calixte N."/>
            <person name="Calvo S."/>
            <person name="Camarata J."/>
            <person name="Campo K."/>
            <person name="Chang J."/>
            <person name="Cheshatsang Y."/>
            <person name="Citroen M."/>
            <person name="Collymore A."/>
            <person name="Considine T."/>
            <person name="Cook A."/>
            <person name="Cooke P."/>
            <person name="Corum B."/>
            <person name="Cuomo C."/>
            <person name="David R."/>
            <person name="Dawoe T."/>
            <person name="Degray S."/>
            <person name="Dodge S."/>
            <person name="Dooley K."/>
            <person name="Dorje P."/>
            <person name="Dorjee K."/>
            <person name="Dorris L."/>
            <person name="Duffey N."/>
            <person name="Dupes A."/>
            <person name="Elkins T."/>
            <person name="Engels R."/>
            <person name="Erickson J."/>
            <person name="Farina A."/>
            <person name="Faro S."/>
            <person name="Ferreira P."/>
            <person name="Fischer H."/>
            <person name="Fitzgerald M."/>
            <person name="Foley K."/>
            <person name="Gage D."/>
            <person name="Galagan J."/>
            <person name="Gearin G."/>
            <person name="Gnerre S."/>
            <person name="Gnirke A."/>
            <person name="Goyette A."/>
            <person name="Graham J."/>
            <person name="Grandbois E."/>
            <person name="Gyaltsen K."/>
            <person name="Hafez N."/>
            <person name="Hagopian D."/>
            <person name="Hagos B."/>
            <person name="Hall J."/>
            <person name="Hatcher B."/>
            <person name="Heller A."/>
            <person name="Higgins H."/>
            <person name="Honan T."/>
            <person name="Horn A."/>
            <person name="Houde N."/>
            <person name="Hughes L."/>
            <person name="Hulme W."/>
            <person name="Husby E."/>
            <person name="Iliev I."/>
            <person name="Jaffe D."/>
            <person name="Jones C."/>
            <person name="Kamal M."/>
            <person name="Kamat A."/>
            <person name="Kamvysselis M."/>
            <person name="Karlsson E."/>
            <person name="Kells C."/>
            <person name="Kieu A."/>
            <person name="Kisner P."/>
            <person name="Kodira C."/>
            <person name="Kulbokas E."/>
            <person name="Labutti K."/>
            <person name="Lama D."/>
            <person name="Landers T."/>
            <person name="Leger J."/>
            <person name="Levine S."/>
            <person name="Lewis D."/>
            <person name="Lewis T."/>
            <person name="Lindblad-toh K."/>
            <person name="Liu X."/>
            <person name="Lokyitsang T."/>
            <person name="Lokyitsang Y."/>
            <person name="Lucien O."/>
            <person name="Lui A."/>
            <person name="Ma L.J."/>
            <person name="Mabbitt R."/>
            <person name="Macdonald J."/>
            <person name="Maclean C."/>
            <person name="Major J."/>
            <person name="Manning J."/>
            <person name="Marabella R."/>
            <person name="Maru K."/>
            <person name="Matthews C."/>
            <person name="Mauceli E."/>
            <person name="Mccarthy M."/>
            <person name="Mcdonough S."/>
            <person name="Mcghee T."/>
            <person name="Meldrim J."/>
            <person name="Meneus L."/>
            <person name="Mesirov J."/>
            <person name="Mihalev A."/>
            <person name="Mihova T."/>
            <person name="Mikkelsen T."/>
            <person name="Mlenga V."/>
            <person name="Moru K."/>
            <person name="Mozes J."/>
            <person name="Mulrain L."/>
            <person name="Munson G."/>
            <person name="Naylor J."/>
            <person name="Newes C."/>
            <person name="Nguyen C."/>
            <person name="Nguyen N."/>
            <person name="Nguyen T."/>
            <person name="Nicol R."/>
            <person name="Nielsen C."/>
            <person name="Nizzari M."/>
            <person name="Norbu C."/>
            <person name="Norbu N."/>
            <person name="O'donnell P."/>
            <person name="Okoawo O."/>
            <person name="O'leary S."/>
            <person name="Omotosho B."/>
            <person name="O'neill K."/>
            <person name="Osman S."/>
            <person name="Parker S."/>
            <person name="Perrin D."/>
            <person name="Phunkhang P."/>
            <person name="Piqani B."/>
            <person name="Purcell S."/>
            <person name="Rachupka T."/>
            <person name="Ramasamy U."/>
            <person name="Rameau R."/>
            <person name="Ray V."/>
            <person name="Raymond C."/>
            <person name="Retta R."/>
            <person name="Richardson S."/>
            <person name="Rise C."/>
            <person name="Rodriguez J."/>
            <person name="Rogers J."/>
            <person name="Rogov P."/>
            <person name="Rutman M."/>
            <person name="Schupbach R."/>
            <person name="Seaman C."/>
            <person name="Settipalli S."/>
            <person name="Sharpe T."/>
            <person name="Sheridan J."/>
            <person name="Sherpa N."/>
            <person name="Shi J."/>
            <person name="Smirnov S."/>
            <person name="Smith C."/>
            <person name="Sougnez C."/>
            <person name="Spencer B."/>
            <person name="Stalker J."/>
            <person name="Stange-thomann N."/>
            <person name="Stavropoulos S."/>
            <person name="Stetson K."/>
            <person name="Stone C."/>
            <person name="Stone S."/>
            <person name="Stubbs M."/>
            <person name="Talamas J."/>
            <person name="Tchuinga P."/>
            <person name="Tenzing P."/>
            <person name="Tesfaye S."/>
            <person name="Theodore J."/>
            <person name="Thoulutsang Y."/>
            <person name="Topham K."/>
            <person name="Towey S."/>
            <person name="Tsamla T."/>
            <person name="Tsomo N."/>
            <person name="Vallee D."/>
            <person name="Vassiliev H."/>
            <person name="Venkataraman V."/>
            <person name="Vinson J."/>
            <person name="Vo A."/>
            <person name="Wade C."/>
            <person name="Wang S."/>
            <person name="Wangchuk T."/>
            <person name="Wangdi T."/>
            <person name="Whittaker C."/>
            <person name="Wilkinson J."/>
            <person name="Wu Y."/>
            <person name="Wyman D."/>
            <person name="Yadav S."/>
            <person name="Yang S."/>
            <person name="Yang X."/>
            <person name="Yeager S."/>
            <person name="Yee E."/>
            <person name="Young G."/>
            <person name="Zainoun J."/>
            <person name="Zembeck L."/>
            <person name="Zimmer A."/>
            <person name="Zody M."/>
            <person name="Lander E."/>
        </authorList>
    </citation>
    <scope>NUCLEOTIDE SEQUENCE [LARGE SCALE GENOMIC DNA]</scope>
</reference>
<dbReference type="AlphaFoldDB" id="H2Z7E8"/>
<dbReference type="eggNOG" id="KOG1215">
    <property type="taxonomic scope" value="Eukaryota"/>
</dbReference>
<dbReference type="SMART" id="SM00135">
    <property type="entry name" value="LY"/>
    <property type="match status" value="3"/>
</dbReference>
<dbReference type="HOGENOM" id="CLU_1474685_0_0_1"/>
<dbReference type="Ensembl" id="ENSCSAVT00000013666.1">
    <property type="protein sequence ID" value="ENSCSAVP00000013510.1"/>
    <property type="gene ID" value="ENSCSAVG00000007922.1"/>
</dbReference>
<evidence type="ECO:0000313" key="2">
    <source>
        <dbReference type="Proteomes" id="UP000007875"/>
    </source>
</evidence>
<dbReference type="InterPro" id="IPR000033">
    <property type="entry name" value="LDLR_classB_rpt"/>
</dbReference>
<dbReference type="InterPro" id="IPR050778">
    <property type="entry name" value="Cueball_EGF_LRP_Nidogen"/>
</dbReference>
<accession>H2Z7E8</accession>
<dbReference type="Proteomes" id="UP000007875">
    <property type="component" value="Unassembled WGS sequence"/>
</dbReference>
<protein>
    <submittedName>
        <fullName evidence="1">Uncharacterized protein</fullName>
    </submittedName>
</protein>
<reference evidence="1" key="3">
    <citation type="submission" date="2025-09" db="UniProtKB">
        <authorList>
            <consortium name="Ensembl"/>
        </authorList>
    </citation>
    <scope>IDENTIFICATION</scope>
</reference>
<organism evidence="1 2">
    <name type="scientific">Ciona savignyi</name>
    <name type="common">Pacific transparent sea squirt</name>
    <dbReference type="NCBI Taxonomy" id="51511"/>
    <lineage>
        <taxon>Eukaryota</taxon>
        <taxon>Metazoa</taxon>
        <taxon>Chordata</taxon>
        <taxon>Tunicata</taxon>
        <taxon>Ascidiacea</taxon>
        <taxon>Phlebobranchia</taxon>
        <taxon>Cionidae</taxon>
        <taxon>Ciona</taxon>
    </lineage>
</organism>